<sequence>VHDGLFEGSCLAGANTSVYEMNTYGEIVWSATSRATMYRSWRLTSLHGVVDYQTMAFKDLPIPEAWN</sequence>
<dbReference type="Proteomes" id="UP000265618">
    <property type="component" value="Unassembled WGS sequence"/>
</dbReference>
<feature type="non-terminal residue" evidence="1">
    <location>
        <position position="1"/>
    </location>
</feature>
<keyword evidence="2" id="KW-1185">Reference proteome</keyword>
<comment type="caution">
    <text evidence="1">The sequence shown here is derived from an EMBL/GenBank/DDBJ whole genome shotgun (WGS) entry which is preliminary data.</text>
</comment>
<evidence type="ECO:0000313" key="1">
    <source>
        <dbReference type="EMBL" id="GCA63120.1"/>
    </source>
</evidence>
<accession>A0A391NQN1</accession>
<reference evidence="1 2" key="1">
    <citation type="journal article" date="2018" name="PLoS ONE">
        <title>The draft genome of Kipferlia bialata reveals reductive genome evolution in fornicate parasites.</title>
        <authorList>
            <person name="Tanifuji G."/>
            <person name="Takabayashi S."/>
            <person name="Kume K."/>
            <person name="Takagi M."/>
            <person name="Nakayama T."/>
            <person name="Kamikawa R."/>
            <person name="Inagaki Y."/>
            <person name="Hashimoto T."/>
        </authorList>
    </citation>
    <scope>NUCLEOTIDE SEQUENCE [LARGE SCALE GENOMIC DNA]</scope>
    <source>
        <strain evidence="1">NY0173</strain>
    </source>
</reference>
<gene>
    <name evidence="1" type="ORF">KIPB_007985</name>
</gene>
<name>A0A391NQN1_9EUKA</name>
<organism evidence="1 2">
    <name type="scientific">Kipferlia bialata</name>
    <dbReference type="NCBI Taxonomy" id="797122"/>
    <lineage>
        <taxon>Eukaryota</taxon>
        <taxon>Metamonada</taxon>
        <taxon>Carpediemonas-like organisms</taxon>
        <taxon>Kipferlia</taxon>
    </lineage>
</organism>
<dbReference type="EMBL" id="BDIP01002367">
    <property type="protein sequence ID" value="GCA63120.1"/>
    <property type="molecule type" value="Genomic_DNA"/>
</dbReference>
<protein>
    <submittedName>
        <fullName evidence="1">Uncharacterized protein</fullName>
    </submittedName>
</protein>
<proteinExistence type="predicted"/>
<dbReference type="AlphaFoldDB" id="A0A391NQN1"/>
<evidence type="ECO:0000313" key="2">
    <source>
        <dbReference type="Proteomes" id="UP000265618"/>
    </source>
</evidence>